<dbReference type="Pfam" id="PF01757">
    <property type="entry name" value="Acyl_transf_3"/>
    <property type="match status" value="1"/>
</dbReference>
<evidence type="ECO:0000313" key="3">
    <source>
        <dbReference type="EMBL" id="CAA9553641.1"/>
    </source>
</evidence>
<feature type="transmembrane region" description="Helical" evidence="1">
    <location>
        <begin position="113"/>
        <end position="131"/>
    </location>
</feature>
<keyword evidence="1" id="KW-0812">Transmembrane</keyword>
<dbReference type="InterPro" id="IPR002656">
    <property type="entry name" value="Acyl_transf_3_dom"/>
</dbReference>
<feature type="transmembrane region" description="Helical" evidence="1">
    <location>
        <begin position="267"/>
        <end position="286"/>
    </location>
</feature>
<feature type="domain" description="Acyltransferase 3" evidence="2">
    <location>
        <begin position="31"/>
        <end position="389"/>
    </location>
</feature>
<accession>A0A6J4UP57</accession>
<keyword evidence="1" id="KW-1133">Transmembrane helix</keyword>
<name>A0A6J4UP57_9BACT</name>
<feature type="transmembrane region" description="Helical" evidence="1">
    <location>
        <begin position="69"/>
        <end position="93"/>
    </location>
</feature>
<feature type="transmembrane region" description="Helical" evidence="1">
    <location>
        <begin position="371"/>
        <end position="390"/>
    </location>
</feature>
<proteinExistence type="predicted"/>
<gene>
    <name evidence="3" type="ORF">AVDCRST_MAG19-1036</name>
</gene>
<dbReference type="PANTHER" id="PTHR36927:SF4">
    <property type="entry name" value="BLR5718 PROTEIN"/>
    <property type="match status" value="1"/>
</dbReference>
<reference evidence="3" key="1">
    <citation type="submission" date="2020-02" db="EMBL/GenBank/DDBJ databases">
        <authorList>
            <person name="Meier V. D."/>
        </authorList>
    </citation>
    <scope>NUCLEOTIDE SEQUENCE</scope>
    <source>
        <strain evidence="3">AVDCRST_MAG19</strain>
    </source>
</reference>
<dbReference type="InterPro" id="IPR050623">
    <property type="entry name" value="Glucan_succinyl_AcylTrfase"/>
</dbReference>
<dbReference type="AlphaFoldDB" id="A0A6J4UP57"/>
<evidence type="ECO:0000256" key="1">
    <source>
        <dbReference type="SAM" id="Phobius"/>
    </source>
</evidence>
<feature type="transmembrane region" description="Helical" evidence="1">
    <location>
        <begin position="306"/>
        <end position="324"/>
    </location>
</feature>
<dbReference type="EMBL" id="CADCWL010000041">
    <property type="protein sequence ID" value="CAA9553641.1"/>
    <property type="molecule type" value="Genomic_DNA"/>
</dbReference>
<organism evidence="3">
    <name type="scientific">uncultured Thermomicrobiales bacterium</name>
    <dbReference type="NCBI Taxonomy" id="1645740"/>
    <lineage>
        <taxon>Bacteria</taxon>
        <taxon>Pseudomonadati</taxon>
        <taxon>Thermomicrobiota</taxon>
        <taxon>Thermomicrobia</taxon>
        <taxon>Thermomicrobiales</taxon>
        <taxon>environmental samples</taxon>
    </lineage>
</organism>
<feature type="transmembrane region" description="Helical" evidence="1">
    <location>
        <begin position="198"/>
        <end position="218"/>
    </location>
</feature>
<dbReference type="GO" id="GO:0016747">
    <property type="term" value="F:acyltransferase activity, transferring groups other than amino-acyl groups"/>
    <property type="evidence" value="ECO:0007669"/>
    <property type="project" value="InterPro"/>
</dbReference>
<evidence type="ECO:0000259" key="2">
    <source>
        <dbReference type="Pfam" id="PF01757"/>
    </source>
</evidence>
<feature type="transmembrane region" description="Helical" evidence="1">
    <location>
        <begin position="158"/>
        <end position="177"/>
    </location>
</feature>
<feature type="transmembrane region" description="Helical" evidence="1">
    <location>
        <begin position="345"/>
        <end position="365"/>
    </location>
</feature>
<sequence length="399" mass="43083">MATLVIGARTEVERRTVAGRPIGDRDGGRLLWIDAVRGGLALLVVLHHAGQPYGPGGDWPVLEAVRDSALGPFFAVNASFFMGLFFLISGAFLPGAYDRKGGAAFLRDRALRLGAPLLFFGLAVFGPIAFLEHRQEGGHRGFWGFFLQDYLGGRGVEIGHLWFLAHLLVYAVAYAAWRRVGGRRAASLGAGWPMPGNRALLLFALALATVTYAVRLRFPIDRWDRLLGVVPAEVAHLPQYAGLVVVGILAARGDWLRRFPTATGMAWLRVGLAAAGVRYAYALPFGDRLPSIFAEGGAGWRAALRSGWEALLCVGLCAGLLVLARERLERPGRAWRLLAENAYGVYVMHIWVVVALQFGLVGVGLPPLVKFALVSLAGIPLSIAVSALILRLPGARRLL</sequence>
<keyword evidence="1" id="KW-0472">Membrane</keyword>
<dbReference type="PANTHER" id="PTHR36927">
    <property type="entry name" value="BLR4337 PROTEIN"/>
    <property type="match status" value="1"/>
</dbReference>
<feature type="transmembrane region" description="Helical" evidence="1">
    <location>
        <begin position="238"/>
        <end position="255"/>
    </location>
</feature>
<protein>
    <recommendedName>
        <fullName evidence="2">Acyltransferase 3 domain-containing protein</fullName>
    </recommendedName>
</protein>